<keyword evidence="1 2" id="KW-0732">Signal</keyword>
<gene>
    <name evidence="3" type="ORF">Fuma_04975</name>
</gene>
<dbReference type="SUPFAM" id="SSF69318">
    <property type="entry name" value="Integrin alpha N-terminal domain"/>
    <property type="match status" value="1"/>
</dbReference>
<feature type="chain" id="PRO_5012614079" evidence="2">
    <location>
        <begin position="18"/>
        <end position="397"/>
    </location>
</feature>
<proteinExistence type="predicted"/>
<feature type="signal peptide" evidence="2">
    <location>
        <begin position="1"/>
        <end position="17"/>
    </location>
</feature>
<dbReference type="OrthoDB" id="237141at2"/>
<dbReference type="AlphaFoldDB" id="A0A1P8WMN6"/>
<keyword evidence="4" id="KW-1185">Reference proteome</keyword>
<evidence type="ECO:0000313" key="3">
    <source>
        <dbReference type="EMBL" id="APZ95319.1"/>
    </source>
</evidence>
<evidence type="ECO:0000313" key="4">
    <source>
        <dbReference type="Proteomes" id="UP000187735"/>
    </source>
</evidence>
<name>A0A1P8WMN6_9PLAN</name>
<dbReference type="InterPro" id="IPR013517">
    <property type="entry name" value="FG-GAP"/>
</dbReference>
<evidence type="ECO:0000256" key="2">
    <source>
        <dbReference type="SAM" id="SignalP"/>
    </source>
</evidence>
<dbReference type="KEGG" id="fmr:Fuma_04975"/>
<reference evidence="3 4" key="1">
    <citation type="journal article" date="2016" name="Front. Microbiol.">
        <title>Fuerstia marisgermanicae gen. nov., sp. nov., an Unusual Member of the Phylum Planctomycetes from the German Wadden Sea.</title>
        <authorList>
            <person name="Kohn T."/>
            <person name="Heuer A."/>
            <person name="Jogler M."/>
            <person name="Vollmers J."/>
            <person name="Boedeker C."/>
            <person name="Bunk B."/>
            <person name="Rast P."/>
            <person name="Borchert D."/>
            <person name="Glockner I."/>
            <person name="Freese H.M."/>
            <person name="Klenk H.P."/>
            <person name="Overmann J."/>
            <person name="Kaster A.K."/>
            <person name="Rohde M."/>
            <person name="Wiegand S."/>
            <person name="Jogler C."/>
        </authorList>
    </citation>
    <scope>NUCLEOTIDE SEQUENCE [LARGE SCALE GENOMIC DNA]</scope>
    <source>
        <strain evidence="3 4">NH11</strain>
    </source>
</reference>
<protein>
    <submittedName>
        <fullName evidence="3">FG-GAP repeat</fullName>
    </submittedName>
</protein>
<dbReference type="STRING" id="1891926.Fuma_04975"/>
<dbReference type="InterPro" id="IPR028994">
    <property type="entry name" value="Integrin_alpha_N"/>
</dbReference>
<dbReference type="PANTHER" id="PTHR44103:SF1">
    <property type="entry name" value="PROPROTEIN CONVERTASE P"/>
    <property type="match status" value="1"/>
</dbReference>
<dbReference type="Gene3D" id="2.130.10.130">
    <property type="entry name" value="Integrin alpha, N-terminal"/>
    <property type="match status" value="1"/>
</dbReference>
<dbReference type="Pfam" id="PF13517">
    <property type="entry name" value="FG-GAP_3"/>
    <property type="match status" value="3"/>
</dbReference>
<accession>A0A1P8WMN6</accession>
<organism evidence="3 4">
    <name type="scientific">Fuerstiella marisgermanici</name>
    <dbReference type="NCBI Taxonomy" id="1891926"/>
    <lineage>
        <taxon>Bacteria</taxon>
        <taxon>Pseudomonadati</taxon>
        <taxon>Planctomycetota</taxon>
        <taxon>Planctomycetia</taxon>
        <taxon>Planctomycetales</taxon>
        <taxon>Planctomycetaceae</taxon>
        <taxon>Fuerstiella</taxon>
    </lineage>
</organism>
<dbReference type="EMBL" id="CP017641">
    <property type="protein sequence ID" value="APZ95319.1"/>
    <property type="molecule type" value="Genomic_DNA"/>
</dbReference>
<dbReference type="PANTHER" id="PTHR44103">
    <property type="entry name" value="PROPROTEIN CONVERTASE P"/>
    <property type="match status" value="1"/>
</dbReference>
<evidence type="ECO:0000256" key="1">
    <source>
        <dbReference type="ARBA" id="ARBA00022729"/>
    </source>
</evidence>
<dbReference type="Proteomes" id="UP000187735">
    <property type="component" value="Chromosome"/>
</dbReference>
<sequence precursor="true">MKLSAFTVALFVATNFAAPHFLIADDELQAEPGWVKHVIWEGGACTTAVAADYTRDGVVDVIADTGKGITRLFVGPDWKEVKLDTNHGGRYIHSETYDVDGDGDEDYIGARYNPGLIMWYEQPDKPLTEKWTRRLIDDQVHGIHGIIKGDVDNDGRIDLLATSAQPADPFPDSLAWLSPPKNPRSSDPWQRHIFADRDAPGLSHYLGFGDINGDGRPDAVSGAKGGPTDKSGMGEWFSWWEAPTDPKQVWKKHELPGVHPGATNIHPGDINGDGKVDLLASRGHGNGVIWFEAPDWKIHTIDAEIQEPHCLQVVDIDGDGDLDAATCAYGSKICAWYENDGGGKFVRHIVGTNQEAYDIRVVDLDADGDNDFLVAGRQSNNVVWYQNPAKKDEKNDD</sequence>